<dbReference type="GO" id="GO:0009252">
    <property type="term" value="P:peptidoglycan biosynthetic process"/>
    <property type="evidence" value="ECO:0007669"/>
    <property type="project" value="UniProtKB-UniRule"/>
</dbReference>
<evidence type="ECO:0000256" key="2">
    <source>
        <dbReference type="ARBA" id="ARBA00013090"/>
    </source>
</evidence>
<keyword evidence="5 7" id="KW-0413">Isomerase</keyword>
<dbReference type="EC" id="5.1.1.3" evidence="2 7"/>
<sequence length="300" mass="31891">MCQTQPTLSSPNLWCQTKQPCINPADAPIGVFDSGVGGLSVLAHIMQALPHERYVYLADTLHVPYGGRSAADIERLTIDAVRWLMAQDCKLVVIACNSASAYGLQAVRQAFTQVPIVGLVPAIKPAVLASQTRHIAVLATPATLNGALLNTVIAQVAAPRGVTVSKYSLASLVPWVEAGMPSGHVAVGELANLLDTLSAQAVDYLVLGCTHYPFFQDYLRAQITQTGARLTLIDSGGAIARRVVSLLETANLLRPPSDLPPLTLVTTGDIAQTQAVATRLLAQYLPPRVVEFQHCGLMAQ</sequence>
<evidence type="ECO:0000256" key="6">
    <source>
        <dbReference type="ARBA" id="ARBA00023316"/>
    </source>
</evidence>
<dbReference type="HAMAP" id="MF_00258">
    <property type="entry name" value="Glu_racemase"/>
    <property type="match status" value="1"/>
</dbReference>
<dbReference type="GO" id="GO:0071555">
    <property type="term" value="P:cell wall organization"/>
    <property type="evidence" value="ECO:0007669"/>
    <property type="project" value="UniProtKB-KW"/>
</dbReference>
<dbReference type="GO" id="GO:0008881">
    <property type="term" value="F:glutamate racemase activity"/>
    <property type="evidence" value="ECO:0007669"/>
    <property type="project" value="UniProtKB-UniRule"/>
</dbReference>
<gene>
    <name evidence="8" type="primary">yrpC</name>
    <name evidence="7" type="synonym">murI</name>
    <name evidence="8" type="ORF">NCTC11091_00282</name>
</gene>
<comment type="catalytic activity">
    <reaction evidence="1 7">
        <text>L-glutamate = D-glutamate</text>
        <dbReference type="Rhea" id="RHEA:12813"/>
        <dbReference type="ChEBI" id="CHEBI:29985"/>
        <dbReference type="ChEBI" id="CHEBI:29986"/>
        <dbReference type="EC" id="5.1.1.3"/>
    </reaction>
</comment>
<dbReference type="InterPro" id="IPR004391">
    <property type="entry name" value="Glu_race"/>
</dbReference>
<dbReference type="PROSITE" id="PS00923">
    <property type="entry name" value="ASP_GLU_RACEMASE_1"/>
    <property type="match status" value="1"/>
</dbReference>
<evidence type="ECO:0000313" key="9">
    <source>
        <dbReference type="Proteomes" id="UP000255193"/>
    </source>
</evidence>
<dbReference type="Pfam" id="PF01177">
    <property type="entry name" value="Asp_Glu_race"/>
    <property type="match status" value="1"/>
</dbReference>
<dbReference type="RefSeq" id="WP_079352107.1">
    <property type="nucleotide sequence ID" value="NZ_MXAO01000046.1"/>
</dbReference>
<keyword evidence="4 7" id="KW-0573">Peptidoglycan synthesis</keyword>
<evidence type="ECO:0000256" key="5">
    <source>
        <dbReference type="ARBA" id="ARBA00023235"/>
    </source>
</evidence>
<feature type="active site" description="Proton donor/acceptor" evidence="7">
    <location>
        <position position="96"/>
    </location>
</feature>
<name>A0A378Q2U3_9GAMM</name>
<dbReference type="AlphaFoldDB" id="A0A378Q2U3"/>
<reference evidence="8 9" key="1">
    <citation type="submission" date="2018-06" db="EMBL/GenBank/DDBJ databases">
        <authorList>
            <consortium name="Pathogen Informatics"/>
            <person name="Doyle S."/>
        </authorList>
    </citation>
    <scope>NUCLEOTIDE SEQUENCE [LARGE SCALE GENOMIC DNA]</scope>
    <source>
        <strain evidence="8 9">NCTC11091</strain>
    </source>
</reference>
<feature type="binding site" evidence="7">
    <location>
        <begin position="33"/>
        <end position="34"/>
    </location>
    <ligand>
        <name>substrate</name>
    </ligand>
</feature>
<dbReference type="InterPro" id="IPR001920">
    <property type="entry name" value="Asp/Glu_race"/>
</dbReference>
<comment type="function">
    <text evidence="7">Provides the (R)-glutamate required for cell wall biosynthesis.</text>
</comment>
<evidence type="ECO:0000256" key="4">
    <source>
        <dbReference type="ARBA" id="ARBA00022984"/>
    </source>
</evidence>
<dbReference type="InterPro" id="IPR015942">
    <property type="entry name" value="Asp/Glu/hydantoin_racemase"/>
</dbReference>
<evidence type="ECO:0000256" key="1">
    <source>
        <dbReference type="ARBA" id="ARBA00001602"/>
    </source>
</evidence>
<feature type="binding site" evidence="7">
    <location>
        <begin position="210"/>
        <end position="211"/>
    </location>
    <ligand>
        <name>substrate</name>
    </ligand>
</feature>
<dbReference type="Gene3D" id="3.40.50.1860">
    <property type="match status" value="2"/>
</dbReference>
<dbReference type="PANTHER" id="PTHR21198:SF2">
    <property type="entry name" value="GLUTAMATE RACEMASE"/>
    <property type="match status" value="1"/>
</dbReference>
<evidence type="ECO:0000256" key="3">
    <source>
        <dbReference type="ARBA" id="ARBA00022960"/>
    </source>
</evidence>
<dbReference type="PANTHER" id="PTHR21198">
    <property type="entry name" value="GLUTAMATE RACEMASE"/>
    <property type="match status" value="1"/>
</dbReference>
<dbReference type="EMBL" id="UGQA01000001">
    <property type="protein sequence ID" value="STY94518.1"/>
    <property type="molecule type" value="Genomic_DNA"/>
</dbReference>
<dbReference type="SUPFAM" id="SSF53681">
    <property type="entry name" value="Aspartate/glutamate racemase"/>
    <property type="match status" value="2"/>
</dbReference>
<dbReference type="InterPro" id="IPR018187">
    <property type="entry name" value="Asp/Glu_racemase_AS_1"/>
</dbReference>
<protein>
    <recommendedName>
        <fullName evidence="2 7">Glutamate racemase</fullName>
        <ecNumber evidence="2 7">5.1.1.3</ecNumber>
    </recommendedName>
</protein>
<comment type="similarity">
    <text evidence="7">Belongs to the aspartate/glutamate racemases family.</text>
</comment>
<keyword evidence="3 7" id="KW-0133">Cell shape</keyword>
<feature type="binding site" evidence="7">
    <location>
        <begin position="65"/>
        <end position="66"/>
    </location>
    <ligand>
        <name>substrate</name>
    </ligand>
</feature>
<dbReference type="NCBIfam" id="TIGR00067">
    <property type="entry name" value="glut_race"/>
    <property type="match status" value="1"/>
</dbReference>
<comment type="pathway">
    <text evidence="7">Cell wall biogenesis; peptidoglycan biosynthesis.</text>
</comment>
<feature type="binding site" evidence="7">
    <location>
        <begin position="97"/>
        <end position="98"/>
    </location>
    <ligand>
        <name>substrate</name>
    </ligand>
</feature>
<evidence type="ECO:0000256" key="7">
    <source>
        <dbReference type="HAMAP-Rule" id="MF_00258"/>
    </source>
</evidence>
<organism evidence="8 9">
    <name type="scientific">Faucicola atlantae</name>
    <dbReference type="NCBI Taxonomy" id="34059"/>
    <lineage>
        <taxon>Bacteria</taxon>
        <taxon>Pseudomonadati</taxon>
        <taxon>Pseudomonadota</taxon>
        <taxon>Gammaproteobacteria</taxon>
        <taxon>Moraxellales</taxon>
        <taxon>Moraxellaceae</taxon>
        <taxon>Faucicola</taxon>
    </lineage>
</organism>
<dbReference type="GO" id="GO:0008360">
    <property type="term" value="P:regulation of cell shape"/>
    <property type="evidence" value="ECO:0007669"/>
    <property type="project" value="UniProtKB-KW"/>
</dbReference>
<accession>A0A378Q2U3</accession>
<feature type="active site" description="Proton donor/acceptor" evidence="7">
    <location>
        <position position="209"/>
    </location>
</feature>
<proteinExistence type="inferred from homology"/>
<keyword evidence="6 7" id="KW-0961">Cell wall biogenesis/degradation</keyword>
<dbReference type="UniPathway" id="UPA00219"/>
<dbReference type="Proteomes" id="UP000255193">
    <property type="component" value="Unassembled WGS sequence"/>
</dbReference>
<evidence type="ECO:0000313" key="8">
    <source>
        <dbReference type="EMBL" id="STY94518.1"/>
    </source>
</evidence>